<dbReference type="InterPro" id="IPR035999">
    <property type="entry name" value="Sec7_dom_sf"/>
</dbReference>
<evidence type="ECO:0000259" key="1">
    <source>
        <dbReference type="PROSITE" id="PS50190"/>
    </source>
</evidence>
<dbReference type="PANTHER" id="PTHR10663:SF312">
    <property type="entry name" value="BREFELDIN A-INHIBITED GUANINE NUCLEOTIDE-EXCHANGE PROTEIN 5"/>
    <property type="match status" value="1"/>
</dbReference>
<organism evidence="2 3">
    <name type="scientific">Rhododendron simsii</name>
    <name type="common">Sims's rhododendron</name>
    <dbReference type="NCBI Taxonomy" id="118357"/>
    <lineage>
        <taxon>Eukaryota</taxon>
        <taxon>Viridiplantae</taxon>
        <taxon>Streptophyta</taxon>
        <taxon>Embryophyta</taxon>
        <taxon>Tracheophyta</taxon>
        <taxon>Spermatophyta</taxon>
        <taxon>Magnoliopsida</taxon>
        <taxon>eudicotyledons</taxon>
        <taxon>Gunneridae</taxon>
        <taxon>Pentapetalae</taxon>
        <taxon>asterids</taxon>
        <taxon>Ericales</taxon>
        <taxon>Ericaceae</taxon>
        <taxon>Ericoideae</taxon>
        <taxon>Rhodoreae</taxon>
        <taxon>Rhododendron</taxon>
    </lineage>
</organism>
<comment type="caution">
    <text evidence="2">The sequence shown here is derived from an EMBL/GenBank/DDBJ whole genome shotgun (WGS) entry which is preliminary data.</text>
</comment>
<dbReference type="Pfam" id="PF01369">
    <property type="entry name" value="Sec7"/>
    <property type="match status" value="1"/>
</dbReference>
<proteinExistence type="predicted"/>
<sequence>MSLASVEELQNLAGGADIKGDTLHHSYAMHIVKPGLEAVLDRAVHLEDGEKIVRGIDLESMNIKQRDALLLFCTLFKGLLEGISHSFTKNFHFIDSVKAYLSYALLRASVLNRWESLKGEIGILFPLIVLRSLDSSECSLNQKISYHSIETMGINMLILTQLLYTRWDLLVCLFAQLSGDVLKSLFDWEKMRRELENPSYGKHPIDGEVSSGEFDESTIREDLHNNLEKAKAHKSTMDAVIAEAMIGDYLGQHEEFPFALMHAYVDSMKFSSMKFESAICEFLRGFRRAQKIDRIVEKFVEQ</sequence>
<dbReference type="Proteomes" id="UP000626092">
    <property type="component" value="Unassembled WGS sequence"/>
</dbReference>
<dbReference type="PROSITE" id="PS50190">
    <property type="entry name" value="SEC7"/>
    <property type="match status" value="1"/>
</dbReference>
<dbReference type="GO" id="GO:0005085">
    <property type="term" value="F:guanyl-nucleotide exchange factor activity"/>
    <property type="evidence" value="ECO:0007669"/>
    <property type="project" value="InterPro"/>
</dbReference>
<dbReference type="GO" id="GO:0032012">
    <property type="term" value="P:regulation of ARF protein signal transduction"/>
    <property type="evidence" value="ECO:0007669"/>
    <property type="project" value="InterPro"/>
</dbReference>
<accession>A0A834LPD9</accession>
<evidence type="ECO:0000313" key="3">
    <source>
        <dbReference type="Proteomes" id="UP000626092"/>
    </source>
</evidence>
<reference evidence="2" key="1">
    <citation type="submission" date="2019-11" db="EMBL/GenBank/DDBJ databases">
        <authorList>
            <person name="Liu Y."/>
            <person name="Hou J."/>
            <person name="Li T.-Q."/>
            <person name="Guan C.-H."/>
            <person name="Wu X."/>
            <person name="Wu H.-Z."/>
            <person name="Ling F."/>
            <person name="Zhang R."/>
            <person name="Shi X.-G."/>
            <person name="Ren J.-P."/>
            <person name="Chen E.-F."/>
            <person name="Sun J.-M."/>
        </authorList>
    </citation>
    <scope>NUCLEOTIDE SEQUENCE</scope>
    <source>
        <strain evidence="2">Adult_tree_wgs_1</strain>
        <tissue evidence="2">Leaves</tissue>
    </source>
</reference>
<evidence type="ECO:0000313" key="2">
    <source>
        <dbReference type="EMBL" id="KAF7143442.1"/>
    </source>
</evidence>
<gene>
    <name evidence="2" type="ORF">RHSIM_Rhsim05G0125500</name>
</gene>
<dbReference type="Gene3D" id="1.10.220.20">
    <property type="match status" value="1"/>
</dbReference>
<dbReference type="InterPro" id="IPR000904">
    <property type="entry name" value="Sec7_dom"/>
</dbReference>
<name>A0A834LPD9_RHOSS</name>
<keyword evidence="3" id="KW-1185">Reference proteome</keyword>
<feature type="domain" description="SEC7" evidence="1">
    <location>
        <begin position="196"/>
        <end position="302"/>
    </location>
</feature>
<dbReference type="OrthoDB" id="430364at2759"/>
<dbReference type="EMBL" id="WJXA01000005">
    <property type="protein sequence ID" value="KAF7143442.1"/>
    <property type="molecule type" value="Genomic_DNA"/>
</dbReference>
<protein>
    <recommendedName>
        <fullName evidence="1">SEC7 domain-containing protein</fullName>
    </recommendedName>
</protein>
<dbReference type="AlphaFoldDB" id="A0A834LPD9"/>
<dbReference type="SUPFAM" id="SSF48425">
    <property type="entry name" value="Sec7 domain"/>
    <property type="match status" value="1"/>
</dbReference>
<dbReference type="GO" id="GO:0005802">
    <property type="term" value="C:trans-Golgi network"/>
    <property type="evidence" value="ECO:0007669"/>
    <property type="project" value="TreeGrafter"/>
</dbReference>
<dbReference type="PANTHER" id="PTHR10663">
    <property type="entry name" value="GUANYL-NUCLEOTIDE EXCHANGE FACTOR"/>
    <property type="match status" value="1"/>
</dbReference>